<comment type="similarity">
    <text evidence="1">Belongs to the peptidase M20 family.</text>
</comment>
<keyword evidence="5" id="KW-1185">Reference proteome</keyword>
<keyword evidence="2 4" id="KW-0378">Hydrolase</keyword>
<dbReference type="InterPro" id="IPR011650">
    <property type="entry name" value="Peptidase_M20_dimer"/>
</dbReference>
<dbReference type="PANTHER" id="PTHR32494">
    <property type="entry name" value="ALLANTOATE DEIMINASE-RELATED"/>
    <property type="match status" value="1"/>
</dbReference>
<gene>
    <name evidence="4" type="ORF">OM960_18935</name>
</gene>
<dbReference type="InterPro" id="IPR036264">
    <property type="entry name" value="Bact_exopeptidase_dim_dom"/>
</dbReference>
<evidence type="ECO:0000256" key="1">
    <source>
        <dbReference type="ARBA" id="ARBA00006153"/>
    </source>
</evidence>
<name>A0ABT3J7E9_9RHOB</name>
<evidence type="ECO:0000313" key="5">
    <source>
        <dbReference type="Proteomes" id="UP001207582"/>
    </source>
</evidence>
<sequence>MSQLGFSSLEPDLLVSDLSELAKIGATDSGGITRPAYSAAYKQAQAWLIARMQAAGLVTRVDPAGNIIGRIGPEDAQVIACGSHIDTVPGGGAYDGALGVLAGLSVARALAQHQNKMALAFEVIAFSDEEGAYLSEAGARAMAGDLTAREIHENIGRDGRKMSDALVDFGLDPEEFAAARRPASDFAAYLELHIEQGPVLEAAAVDIGVVESITGIHTGELTFSGQANHAGTTPIRLRHDAFRAAAETVNACFDKVEKSFPDETRITFGKVDVGPGATNVVPAEVVLSCEIRAGSEALISSVAEETDEIARSIAEAHGVAVESRMISREAPAVMDGLIVQTIEASCKAANVKFVRMNSGAGHDAQIMAGFCPTGMIFVPSQGGISHNPAEYTSAEQIEAGARVLLATVRALLREEERRVRQGF</sequence>
<dbReference type="InterPro" id="IPR002933">
    <property type="entry name" value="Peptidase_M20"/>
</dbReference>
<dbReference type="NCBIfam" id="NF006771">
    <property type="entry name" value="PRK09290.1-5"/>
    <property type="match status" value="1"/>
</dbReference>
<accession>A0ABT3J7E9</accession>
<dbReference type="Pfam" id="PF07687">
    <property type="entry name" value="M20_dimer"/>
    <property type="match status" value="1"/>
</dbReference>
<dbReference type="GO" id="GO:0016787">
    <property type="term" value="F:hydrolase activity"/>
    <property type="evidence" value="ECO:0007669"/>
    <property type="project" value="UniProtKB-KW"/>
</dbReference>
<dbReference type="PANTHER" id="PTHR32494:SF5">
    <property type="entry name" value="ALLANTOATE AMIDOHYDROLASE"/>
    <property type="match status" value="1"/>
</dbReference>
<evidence type="ECO:0000313" key="4">
    <source>
        <dbReference type="EMBL" id="MCW3783620.1"/>
    </source>
</evidence>
<feature type="domain" description="Peptidase M20 dimerisation" evidence="3">
    <location>
        <begin position="215"/>
        <end position="314"/>
    </location>
</feature>
<dbReference type="PIRSF" id="PIRSF001235">
    <property type="entry name" value="Amidase_carbamoylase"/>
    <property type="match status" value="1"/>
</dbReference>
<organism evidence="4 5">
    <name type="scientific">Defluviimonas salinarum</name>
    <dbReference type="NCBI Taxonomy" id="2992147"/>
    <lineage>
        <taxon>Bacteria</taxon>
        <taxon>Pseudomonadati</taxon>
        <taxon>Pseudomonadota</taxon>
        <taxon>Alphaproteobacteria</taxon>
        <taxon>Rhodobacterales</taxon>
        <taxon>Paracoccaceae</taxon>
        <taxon>Albidovulum</taxon>
    </lineage>
</organism>
<protein>
    <submittedName>
        <fullName evidence="4">Zn-dependent hydrolase</fullName>
    </submittedName>
</protein>
<dbReference type="RefSeq" id="WP_264773064.1">
    <property type="nucleotide sequence ID" value="NZ_JAPDOG010000022.1"/>
</dbReference>
<dbReference type="SUPFAM" id="SSF55031">
    <property type="entry name" value="Bacterial exopeptidase dimerisation domain"/>
    <property type="match status" value="1"/>
</dbReference>
<comment type="caution">
    <text evidence="4">The sequence shown here is derived from an EMBL/GenBank/DDBJ whole genome shotgun (WGS) entry which is preliminary data.</text>
</comment>
<dbReference type="Gene3D" id="3.40.630.10">
    <property type="entry name" value="Zn peptidases"/>
    <property type="match status" value="1"/>
</dbReference>
<dbReference type="InterPro" id="IPR010158">
    <property type="entry name" value="Amidase_Cbmase"/>
</dbReference>
<dbReference type="NCBIfam" id="TIGR01879">
    <property type="entry name" value="hydantase"/>
    <property type="match status" value="1"/>
</dbReference>
<dbReference type="CDD" id="cd03884">
    <property type="entry name" value="M20_bAS"/>
    <property type="match status" value="1"/>
</dbReference>
<proteinExistence type="inferred from homology"/>
<evidence type="ECO:0000256" key="2">
    <source>
        <dbReference type="ARBA" id="ARBA00022801"/>
    </source>
</evidence>
<dbReference type="Gene3D" id="3.30.70.360">
    <property type="match status" value="1"/>
</dbReference>
<evidence type="ECO:0000259" key="3">
    <source>
        <dbReference type="Pfam" id="PF07687"/>
    </source>
</evidence>
<reference evidence="4 5" key="1">
    <citation type="submission" date="2022-10" db="EMBL/GenBank/DDBJ databases">
        <title>Defluviimonas sp. CAU 1641 isolated from mud.</title>
        <authorList>
            <person name="Kim W."/>
        </authorList>
    </citation>
    <scope>NUCLEOTIDE SEQUENCE [LARGE SCALE GENOMIC DNA]</scope>
    <source>
        <strain evidence="4 5">CAU 1641</strain>
    </source>
</reference>
<dbReference type="Pfam" id="PF01546">
    <property type="entry name" value="Peptidase_M20"/>
    <property type="match status" value="1"/>
</dbReference>
<dbReference type="EMBL" id="JAPDOG010000022">
    <property type="protein sequence ID" value="MCW3783620.1"/>
    <property type="molecule type" value="Genomic_DNA"/>
</dbReference>
<dbReference type="SUPFAM" id="SSF53187">
    <property type="entry name" value="Zn-dependent exopeptidases"/>
    <property type="match status" value="1"/>
</dbReference>
<dbReference type="Proteomes" id="UP001207582">
    <property type="component" value="Unassembled WGS sequence"/>
</dbReference>